<evidence type="ECO:0008006" key="3">
    <source>
        <dbReference type="Google" id="ProtNLM"/>
    </source>
</evidence>
<dbReference type="RefSeq" id="WP_071793957.1">
    <property type="nucleotide sequence ID" value="NZ_LZDD01000002.1"/>
</dbReference>
<organism evidence="1 2">
    <name type="scientific">Streptococcus bovimastitidis</name>
    <dbReference type="NCBI Taxonomy" id="1856638"/>
    <lineage>
        <taxon>Bacteria</taxon>
        <taxon>Bacillati</taxon>
        <taxon>Bacillota</taxon>
        <taxon>Bacilli</taxon>
        <taxon>Lactobacillales</taxon>
        <taxon>Streptococcaceae</taxon>
        <taxon>Streptococcus</taxon>
    </lineage>
</organism>
<sequence>MKEMVCHFCDGKEFITMKQHKGYAGLLPLHKPLAMGIEVHHEVCKNCGTIVRSYIADLDKIK</sequence>
<keyword evidence="2" id="KW-1185">Reference proteome</keyword>
<reference evidence="2" key="1">
    <citation type="submission" date="2016-06" db="EMBL/GenBank/DDBJ databases">
        <authorList>
            <person name="de Vries S.P.W."/>
            <person name="Hadjirin N.F."/>
            <person name="Lay E.M."/>
            <person name="Zadoks R.N."/>
            <person name="Peacock S.J."/>
            <person name="Parkhill J."/>
            <person name="Grant A.J."/>
            <person name="Mcdougall S."/>
            <person name="Holmes M.A."/>
        </authorList>
    </citation>
    <scope>NUCLEOTIDE SEQUENCE [LARGE SCALE GENOMIC DNA]</scope>
    <source>
        <strain evidence="2">NZ1587</strain>
    </source>
</reference>
<evidence type="ECO:0000313" key="1">
    <source>
        <dbReference type="EMBL" id="OJF71703.1"/>
    </source>
</evidence>
<evidence type="ECO:0000313" key="2">
    <source>
        <dbReference type="Proteomes" id="UP000182015"/>
    </source>
</evidence>
<name>A0A1L8MLS6_9STRE</name>
<dbReference type="OrthoDB" id="1822642at2"/>
<protein>
    <recommendedName>
        <fullName evidence="3">Transcription initiation factor TFIIIB</fullName>
    </recommendedName>
</protein>
<dbReference type="AlphaFoldDB" id="A0A1L8MLS6"/>
<accession>A0A1L8MLS6</accession>
<proteinExistence type="predicted"/>
<gene>
    <name evidence="1" type="ORF">A9Q68_06865</name>
</gene>
<dbReference type="EMBL" id="LZDD01000002">
    <property type="protein sequence ID" value="OJF71703.1"/>
    <property type="molecule type" value="Genomic_DNA"/>
</dbReference>
<dbReference type="Proteomes" id="UP000182015">
    <property type="component" value="Unassembled WGS sequence"/>
</dbReference>
<dbReference type="STRING" id="1856638.A9Q68_06865"/>
<comment type="caution">
    <text evidence="1">The sequence shown here is derived from an EMBL/GenBank/DDBJ whole genome shotgun (WGS) entry which is preliminary data.</text>
</comment>